<protein>
    <recommendedName>
        <fullName evidence="4">Tetratricopeptide repeat-containing protein</fullName>
    </recommendedName>
</protein>
<keyword evidence="3" id="KW-1185">Reference proteome</keyword>
<accession>A0A1M7EZ86</accession>
<dbReference type="OrthoDB" id="6397696at2"/>
<dbReference type="Gene3D" id="1.25.40.10">
    <property type="entry name" value="Tetratricopeptide repeat domain"/>
    <property type="match status" value="1"/>
</dbReference>
<dbReference type="AlphaFoldDB" id="A0A1M7EZ86"/>
<organism evidence="2 3">
    <name type="scientific">Vreelandella subglaciescola</name>
    <dbReference type="NCBI Taxonomy" id="29571"/>
    <lineage>
        <taxon>Bacteria</taxon>
        <taxon>Pseudomonadati</taxon>
        <taxon>Pseudomonadota</taxon>
        <taxon>Gammaproteobacteria</taxon>
        <taxon>Oceanospirillales</taxon>
        <taxon>Halomonadaceae</taxon>
        <taxon>Vreelandella</taxon>
    </lineage>
</organism>
<sequence length="361" mass="39262">MPRYGTRLLCALLLWATSAAALAAPALSGGIIRDLSATEQALEHGKLDHVVEHTESQAERLAAGNAADRYASALYRQLAANALARQKRYADGADQLAKAQEGVGEGTAQAKRWLREEARLHHAAGQRDLAITRLSRWLDVSTAGAESQRERWRLVGWLAREKRWEDAARQLDKAREHGELTTAGQRELALAVDLNAGRMERALSGLVTELNADSGAAVWRKAAGVAQRAGQPGMAAGIWDTGWRLGKFERPADYWQLIDLHLTGGTPARAAELLAQGLAHGDVVRSELTLRLLAGAWQQAREPSRALAAQRALAQQTQSAHEWRTLGQLAYAWGEDARAKAAFERAVALGDTQAETWLAGF</sequence>
<dbReference type="Proteomes" id="UP000190911">
    <property type="component" value="Chromosome I"/>
</dbReference>
<feature type="chain" id="PRO_5012116211" description="Tetratricopeptide repeat-containing protein" evidence="1">
    <location>
        <begin position="24"/>
        <end position="361"/>
    </location>
</feature>
<proteinExistence type="predicted"/>
<evidence type="ECO:0000256" key="1">
    <source>
        <dbReference type="SAM" id="SignalP"/>
    </source>
</evidence>
<dbReference type="InParanoid" id="A0A1M7EZ86"/>
<name>A0A1M7EZ86_9GAMM</name>
<dbReference type="InterPro" id="IPR011990">
    <property type="entry name" value="TPR-like_helical_dom_sf"/>
</dbReference>
<evidence type="ECO:0000313" key="3">
    <source>
        <dbReference type="Proteomes" id="UP000190911"/>
    </source>
</evidence>
<reference evidence="2 3" key="1">
    <citation type="submission" date="2016-11" db="EMBL/GenBank/DDBJ databases">
        <authorList>
            <person name="Jaros S."/>
            <person name="Januszkiewicz K."/>
            <person name="Wedrychowicz H."/>
        </authorList>
    </citation>
    <scope>NUCLEOTIDE SEQUENCE [LARGE SCALE GENOMIC DNA]</scope>
    <source>
        <strain evidence="2 3">ACAM 12</strain>
    </source>
</reference>
<keyword evidence="1" id="KW-0732">Signal</keyword>
<evidence type="ECO:0000313" key="2">
    <source>
        <dbReference type="EMBL" id="SHL96976.1"/>
    </source>
</evidence>
<dbReference type="EMBL" id="LT670847">
    <property type="protein sequence ID" value="SHL96976.1"/>
    <property type="molecule type" value="Genomic_DNA"/>
</dbReference>
<evidence type="ECO:0008006" key="4">
    <source>
        <dbReference type="Google" id="ProtNLM"/>
    </source>
</evidence>
<feature type="signal peptide" evidence="1">
    <location>
        <begin position="1"/>
        <end position="23"/>
    </location>
</feature>
<gene>
    <name evidence="2" type="ORF">SAMN05878437_0546</name>
</gene>
<dbReference type="STRING" id="29571.SAMN05878437_0546"/>